<protein>
    <submittedName>
        <fullName evidence="3">DUF4350 domain-containing protein</fullName>
    </submittedName>
</protein>
<dbReference type="InterPro" id="IPR025646">
    <property type="entry name" value="DUF4350"/>
</dbReference>
<gene>
    <name evidence="3" type="ORF">GCM10010361_17610</name>
</gene>
<accession>A0ABN0ZQ77</accession>
<evidence type="ECO:0000313" key="3">
    <source>
        <dbReference type="EMBL" id="GAA0453990.1"/>
    </source>
</evidence>
<dbReference type="RefSeq" id="WP_346094305.1">
    <property type="nucleotide sequence ID" value="NZ_BAAABY010000010.1"/>
</dbReference>
<dbReference type="Proteomes" id="UP001500909">
    <property type="component" value="Unassembled WGS sequence"/>
</dbReference>
<evidence type="ECO:0000256" key="1">
    <source>
        <dbReference type="SAM" id="MobiDB-lite"/>
    </source>
</evidence>
<keyword evidence="4" id="KW-1185">Reference proteome</keyword>
<name>A0ABN0ZQ77_9ACTN</name>
<organism evidence="3 4">
    <name type="scientific">Streptomyces olivaceiscleroticus</name>
    <dbReference type="NCBI Taxonomy" id="68245"/>
    <lineage>
        <taxon>Bacteria</taxon>
        <taxon>Bacillati</taxon>
        <taxon>Actinomycetota</taxon>
        <taxon>Actinomycetes</taxon>
        <taxon>Kitasatosporales</taxon>
        <taxon>Streptomycetaceae</taxon>
        <taxon>Streptomyces</taxon>
    </lineage>
</organism>
<feature type="region of interest" description="Disordered" evidence="1">
    <location>
        <begin position="135"/>
        <end position="159"/>
    </location>
</feature>
<sequence>MTAAPAYATSVSPTAARLWSRFRGLLIALLVLALGGLTLAALKSGEQHGRLDPRSADPTGSRALATLLSERGVDSRVVTSTREAADAAGPDTTLLVTDPNLLTDRQLATLRTAAGRSAGRTVLLAPDQTALDSLAPGIRAGEPTDVTERAPDCSLPAARRSGDADLGGLRYTGAGPDADRCYSAQGLPTLLRLPASSPYDAGPTEGTATTAGDTVLLGAPDLLYNHRLAERGNASLALQLLGSHRHLVWYLPSVSDPASAPDDERSFLDLIPAGWRWGLLQLALAAVLTALWRARRLGPLVPERLPVTVPAAETTEGRARLYEQAGARDQAATVLRSATRARLAPLVGVPPLHADSADVLVPAVAARLTADGAPSGALHALLFGPAPADDKALVQLADRLDDLERSILHQERPAPREHPDS</sequence>
<reference evidence="3 4" key="1">
    <citation type="journal article" date="2019" name="Int. J. Syst. Evol. Microbiol.">
        <title>The Global Catalogue of Microorganisms (GCM) 10K type strain sequencing project: providing services to taxonomists for standard genome sequencing and annotation.</title>
        <authorList>
            <consortium name="The Broad Institute Genomics Platform"/>
            <consortium name="The Broad Institute Genome Sequencing Center for Infectious Disease"/>
            <person name="Wu L."/>
            <person name="Ma J."/>
        </authorList>
    </citation>
    <scope>NUCLEOTIDE SEQUENCE [LARGE SCALE GENOMIC DNA]</scope>
    <source>
        <strain evidence="3 4">JCM 4805</strain>
    </source>
</reference>
<proteinExistence type="predicted"/>
<dbReference type="Pfam" id="PF14258">
    <property type="entry name" value="DUF4350"/>
    <property type="match status" value="1"/>
</dbReference>
<feature type="domain" description="DUF4350" evidence="2">
    <location>
        <begin position="53"/>
        <end position="241"/>
    </location>
</feature>
<comment type="caution">
    <text evidence="3">The sequence shown here is derived from an EMBL/GenBank/DDBJ whole genome shotgun (WGS) entry which is preliminary data.</text>
</comment>
<evidence type="ECO:0000313" key="4">
    <source>
        <dbReference type="Proteomes" id="UP001500909"/>
    </source>
</evidence>
<dbReference type="EMBL" id="BAAABY010000010">
    <property type="protein sequence ID" value="GAA0453990.1"/>
    <property type="molecule type" value="Genomic_DNA"/>
</dbReference>
<evidence type="ECO:0000259" key="2">
    <source>
        <dbReference type="Pfam" id="PF14258"/>
    </source>
</evidence>